<dbReference type="Pfam" id="PF23961">
    <property type="entry name" value="Phage_tail_terminator_9"/>
    <property type="match status" value="1"/>
</dbReference>
<dbReference type="InterPro" id="IPR057087">
    <property type="entry name" value="Gp12-like"/>
</dbReference>
<evidence type="ECO:0000259" key="1">
    <source>
        <dbReference type="Pfam" id="PF23961"/>
    </source>
</evidence>
<dbReference type="EMBL" id="CP012195">
    <property type="protein sequence ID" value="AKT91073.1"/>
    <property type="molecule type" value="Genomic_DNA"/>
</dbReference>
<proteinExistence type="predicted"/>
<evidence type="ECO:0000313" key="2">
    <source>
        <dbReference type="EMBL" id="AKT91073.1"/>
    </source>
</evidence>
<sequence>MVTKTTQLLDLMGLRTLIATALNLPNERVREEFSKSLNDKTGFITVAVLTDRQIGREYKFTQNEVEIITSTREATISINAFGKNSLALIGKLNTLFYSSFFIQSLNGKNLSLVSVSPIRNLTLGVGGASEERANLDVVMSYNNRVEVSQNEIKKTDDIFIRKNR</sequence>
<organism evidence="2 3">
    <name type="scientific">Campylobacter ureolyticus RIGS 9880</name>
    <dbReference type="NCBI Taxonomy" id="1032069"/>
    <lineage>
        <taxon>Bacteria</taxon>
        <taxon>Pseudomonadati</taxon>
        <taxon>Campylobacterota</taxon>
        <taxon>Epsilonproteobacteria</taxon>
        <taxon>Campylobacterales</taxon>
        <taxon>Campylobacteraceae</taxon>
        <taxon>Campylobacter</taxon>
    </lineage>
</organism>
<dbReference type="AlphaFoldDB" id="A0AAU8U174"/>
<dbReference type="Proteomes" id="UP000063971">
    <property type="component" value="Chromosome"/>
</dbReference>
<name>A0AAU8U174_9BACT</name>
<dbReference type="KEGG" id="cure:CUREO_1229"/>
<evidence type="ECO:0000313" key="3">
    <source>
        <dbReference type="Proteomes" id="UP000063971"/>
    </source>
</evidence>
<gene>
    <name evidence="2" type="ORF">CUREO_1229</name>
</gene>
<feature type="domain" description="Phage neck terminator protein gp12-like" evidence="1">
    <location>
        <begin position="29"/>
        <end position="153"/>
    </location>
</feature>
<dbReference type="NCBIfam" id="NF047498">
    <property type="entry name" value="LIC_12616_fam"/>
    <property type="match status" value="1"/>
</dbReference>
<reference evidence="2 3" key="1">
    <citation type="journal article" date="2015" name="Genome Announc.">
        <title>Complete Genome Sequence of the Campylobacter ureolyticus Clinical Isolate RIGS 9880.</title>
        <authorList>
            <person name="Miller W.G."/>
            <person name="Yee E."/>
            <person name="On S.L."/>
            <person name="Andersen L.P."/>
            <person name="Bono J.L."/>
        </authorList>
    </citation>
    <scope>NUCLEOTIDE SEQUENCE [LARGE SCALE GENOMIC DNA]</scope>
    <source>
        <strain evidence="2 3">RIGS 9880</strain>
    </source>
</reference>
<accession>A0AAU8U174</accession>
<protein>
    <recommendedName>
        <fullName evidence="1">Phage neck terminator protein gp12-like domain-containing protein</fullName>
    </recommendedName>
</protein>